<evidence type="ECO:0000259" key="1">
    <source>
        <dbReference type="Pfam" id="PF01364"/>
    </source>
</evidence>
<dbReference type="GO" id="GO:0008234">
    <property type="term" value="F:cysteine-type peptidase activity"/>
    <property type="evidence" value="ECO:0007669"/>
    <property type="project" value="InterPro"/>
</dbReference>
<evidence type="ECO:0000313" key="3">
    <source>
        <dbReference type="Proteomes" id="UP000051012"/>
    </source>
</evidence>
<dbReference type="GO" id="GO:0006508">
    <property type="term" value="P:proteolysis"/>
    <property type="evidence" value="ECO:0007669"/>
    <property type="project" value="InterPro"/>
</dbReference>
<evidence type="ECO:0000313" key="2">
    <source>
        <dbReference type="EMBL" id="KPJ74509.1"/>
    </source>
</evidence>
<sequence>MKDSLLSGWTYTRGYEEAGLCPSIYTHEFALTQSNVVSTWSSGQFAITNWSGHGNSDGAYRKWWAWDDGDSIPESNEIQSGPFIYISNIPSLNDAYPSIVFAASCSNAEDTDNIARSLIGNGGAGVVAATTYGWYTPAWDDPEDGNVMSLDYYFYYYMLREGRKVGDALFDAKVYYFNYIYFPDPYGGDPEWTCQQNMLDYTLFGDPSLVREGIVPGVADYRTSDAAFSEIQFYPSIVSAHGTIKYTLPCDGAVTIMLFNSVGQRIETLHTGKEKAGCHTIALRNTHLARGVYFIKVQLESGGQSVSGRNKIIIY</sequence>
<dbReference type="Gene3D" id="3.40.50.1460">
    <property type="match status" value="1"/>
</dbReference>
<name>A0A0S7YIC4_UNCT6</name>
<dbReference type="Pfam" id="PF01364">
    <property type="entry name" value="Peptidase_C25"/>
    <property type="match status" value="1"/>
</dbReference>
<protein>
    <recommendedName>
        <fullName evidence="1">Gingipain domain-containing protein</fullName>
    </recommendedName>
</protein>
<dbReference type="InterPro" id="IPR001769">
    <property type="entry name" value="Gingipain"/>
</dbReference>
<dbReference type="EMBL" id="LJNI01000002">
    <property type="protein sequence ID" value="KPJ74509.1"/>
    <property type="molecule type" value="Genomic_DNA"/>
</dbReference>
<comment type="caution">
    <text evidence="2">The sequence shown here is derived from an EMBL/GenBank/DDBJ whole genome shotgun (WGS) entry which is preliminary data.</text>
</comment>
<dbReference type="AlphaFoldDB" id="A0A0S7YIC4"/>
<dbReference type="Proteomes" id="UP000051012">
    <property type="component" value="Unassembled WGS sequence"/>
</dbReference>
<organism evidence="2 3">
    <name type="scientific">candidate division TA06 bacterium DG_78</name>
    <dbReference type="NCBI Taxonomy" id="1703772"/>
    <lineage>
        <taxon>Bacteria</taxon>
        <taxon>Bacteria division TA06</taxon>
    </lineage>
</organism>
<gene>
    <name evidence="2" type="ORF">AMJ52_00230</name>
</gene>
<reference evidence="2 3" key="1">
    <citation type="journal article" date="2015" name="Microbiome">
        <title>Genomic resolution of linkages in carbon, nitrogen, and sulfur cycling among widespread estuary sediment bacteria.</title>
        <authorList>
            <person name="Baker B.J."/>
            <person name="Lazar C.S."/>
            <person name="Teske A.P."/>
            <person name="Dick G.J."/>
        </authorList>
    </citation>
    <scope>NUCLEOTIDE SEQUENCE [LARGE SCALE GENOMIC DNA]</scope>
    <source>
        <strain evidence="2">DG_78</strain>
    </source>
</reference>
<proteinExistence type="predicted"/>
<feature type="domain" description="Gingipain" evidence="1">
    <location>
        <begin position="28"/>
        <end position="209"/>
    </location>
</feature>
<accession>A0A0S7YIC4</accession>